<dbReference type="EMBL" id="CP036289">
    <property type="protein sequence ID" value="QDU77873.1"/>
    <property type="molecule type" value="Genomic_DNA"/>
</dbReference>
<dbReference type="CDD" id="cd00560">
    <property type="entry name" value="PanC"/>
    <property type="match status" value="1"/>
</dbReference>
<dbReference type="InterPro" id="IPR014729">
    <property type="entry name" value="Rossmann-like_a/b/a_fold"/>
</dbReference>
<keyword evidence="10" id="KW-1185">Reference proteome</keyword>
<evidence type="ECO:0000256" key="7">
    <source>
        <dbReference type="ARBA" id="ARBA00048258"/>
    </source>
</evidence>
<gene>
    <name evidence="8 9" type="primary">panC</name>
    <name evidence="9" type="ORF">Pan97_49520</name>
</gene>
<evidence type="ECO:0000256" key="5">
    <source>
        <dbReference type="ARBA" id="ARBA00022741"/>
    </source>
</evidence>
<comment type="pathway">
    <text evidence="1 8">Cofactor biosynthesis; (R)-pantothenate biosynthesis; (R)-pantothenate from (R)-pantoate and beta-alanine: step 1/1.</text>
</comment>
<evidence type="ECO:0000313" key="10">
    <source>
        <dbReference type="Proteomes" id="UP000318626"/>
    </source>
</evidence>
<feature type="binding site" evidence="8">
    <location>
        <begin position="188"/>
        <end position="191"/>
    </location>
    <ligand>
        <name>ATP</name>
        <dbReference type="ChEBI" id="CHEBI:30616"/>
    </ligand>
</feature>
<keyword evidence="6 8" id="KW-0067">ATP-binding</keyword>
<comment type="miscellaneous">
    <text evidence="8">The reaction proceeds by a bi uni uni bi ping pong mechanism.</text>
</comment>
<dbReference type="NCBIfam" id="TIGR00018">
    <property type="entry name" value="panC"/>
    <property type="match status" value="1"/>
</dbReference>
<dbReference type="GO" id="GO:0005524">
    <property type="term" value="F:ATP binding"/>
    <property type="evidence" value="ECO:0007669"/>
    <property type="project" value="UniProtKB-KW"/>
</dbReference>
<comment type="function">
    <text evidence="8">Catalyzes the condensation of pantoate with beta-alanine in an ATP-dependent reaction via a pantoyl-adenylate intermediate.</text>
</comment>
<keyword evidence="3 8" id="KW-0436">Ligase</keyword>
<dbReference type="GO" id="GO:0005829">
    <property type="term" value="C:cytosol"/>
    <property type="evidence" value="ECO:0007669"/>
    <property type="project" value="TreeGrafter"/>
</dbReference>
<dbReference type="SUPFAM" id="SSF52374">
    <property type="entry name" value="Nucleotidylyl transferase"/>
    <property type="match status" value="1"/>
</dbReference>
<dbReference type="KEGG" id="bvo:Pan97_49520"/>
<evidence type="ECO:0000256" key="2">
    <source>
        <dbReference type="ARBA" id="ARBA00009256"/>
    </source>
</evidence>
<dbReference type="OrthoDB" id="9773087at2"/>
<feature type="binding site" evidence="8">
    <location>
        <position position="157"/>
    </location>
    <ligand>
        <name>(R)-pantoate</name>
        <dbReference type="ChEBI" id="CHEBI:15980"/>
    </ligand>
</feature>
<keyword evidence="4 8" id="KW-0566">Pantothenate biosynthesis</keyword>
<dbReference type="Pfam" id="PF02569">
    <property type="entry name" value="Pantoate_ligase"/>
    <property type="match status" value="1"/>
</dbReference>
<proteinExistence type="inferred from homology"/>
<feature type="binding site" evidence="8">
    <location>
        <begin position="151"/>
        <end position="154"/>
    </location>
    <ligand>
        <name>ATP</name>
        <dbReference type="ChEBI" id="CHEBI:30616"/>
    </ligand>
</feature>
<evidence type="ECO:0000256" key="4">
    <source>
        <dbReference type="ARBA" id="ARBA00022655"/>
    </source>
</evidence>
<protein>
    <recommendedName>
        <fullName evidence="8">Pantothenate synthetase</fullName>
        <shortName evidence="8">PS</shortName>
        <ecNumber evidence="8">6.3.2.1</ecNumber>
    </recommendedName>
    <alternativeName>
        <fullName evidence="8">Pantoate--beta-alanine ligase</fullName>
    </alternativeName>
    <alternativeName>
        <fullName evidence="8">Pantoate-activating enzyme</fullName>
    </alternativeName>
</protein>
<dbReference type="RefSeq" id="WP_144977129.1">
    <property type="nucleotide sequence ID" value="NZ_CP036289.1"/>
</dbReference>
<dbReference type="Proteomes" id="UP000318626">
    <property type="component" value="Chromosome"/>
</dbReference>
<dbReference type="HAMAP" id="MF_00158">
    <property type="entry name" value="PanC"/>
    <property type="match status" value="1"/>
</dbReference>
<dbReference type="FunFam" id="3.30.1300.10:FF:000001">
    <property type="entry name" value="Pantothenate synthetase"/>
    <property type="match status" value="1"/>
</dbReference>
<evidence type="ECO:0000256" key="1">
    <source>
        <dbReference type="ARBA" id="ARBA00004990"/>
    </source>
</evidence>
<dbReference type="GO" id="GO:0004592">
    <property type="term" value="F:pantoate-beta-alanine ligase activity"/>
    <property type="evidence" value="ECO:0007669"/>
    <property type="project" value="UniProtKB-UniRule"/>
</dbReference>
<sequence>MAAPPRVFHEPAQLRAEIRRVQADGKRVGLVPTMGALHPGHLSLVAESQKSCDLTVVTIFVNPTQFAPGEDFAKYPRTLDADLELLSEFAPVWALVPEVDAMYPPGSTTEVKAPEIALPLEGIFRPIHFDGVATIVLKLFQVAPADAAFFGQKDYQQVRVIEEMVRDLIVPIEIVRCPIVREADGLAMSSRNRYLSPEEREIALSISRSLHDAVRQIESGEVNARLLRDEIEQALRGAGVGEIDYVSVACPRTLKSVETIEGDVVILVAAKVGTTRLIDNVLVSFPVSQ</sequence>
<comment type="catalytic activity">
    <reaction evidence="7 8">
        <text>(R)-pantoate + beta-alanine + ATP = (R)-pantothenate + AMP + diphosphate + H(+)</text>
        <dbReference type="Rhea" id="RHEA:10912"/>
        <dbReference type="ChEBI" id="CHEBI:15378"/>
        <dbReference type="ChEBI" id="CHEBI:15980"/>
        <dbReference type="ChEBI" id="CHEBI:29032"/>
        <dbReference type="ChEBI" id="CHEBI:30616"/>
        <dbReference type="ChEBI" id="CHEBI:33019"/>
        <dbReference type="ChEBI" id="CHEBI:57966"/>
        <dbReference type="ChEBI" id="CHEBI:456215"/>
        <dbReference type="EC" id="6.3.2.1"/>
    </reaction>
</comment>
<comment type="subunit">
    <text evidence="8">Homodimer.</text>
</comment>
<feature type="binding site" evidence="8">
    <location>
        <begin position="34"/>
        <end position="41"/>
    </location>
    <ligand>
        <name>ATP</name>
        <dbReference type="ChEBI" id="CHEBI:30616"/>
    </ligand>
</feature>
<dbReference type="InterPro" id="IPR042176">
    <property type="entry name" value="Pantoate_ligase_C"/>
</dbReference>
<comment type="similarity">
    <text evidence="2 8">Belongs to the pantothenate synthetase family.</text>
</comment>
<name>A0A518CF64_9BACT</name>
<dbReference type="Gene3D" id="3.40.50.620">
    <property type="entry name" value="HUPs"/>
    <property type="match status" value="1"/>
</dbReference>
<keyword evidence="5 8" id="KW-0547">Nucleotide-binding</keyword>
<reference evidence="10" key="1">
    <citation type="submission" date="2019-02" db="EMBL/GenBank/DDBJ databases">
        <title>Deep-cultivation of Planctomycetes and their phenomic and genomic characterization uncovers novel biology.</title>
        <authorList>
            <person name="Wiegand S."/>
            <person name="Jogler M."/>
            <person name="Boedeker C."/>
            <person name="Pinto D."/>
            <person name="Vollmers J."/>
            <person name="Rivas-Marin E."/>
            <person name="Kohn T."/>
            <person name="Peeters S.H."/>
            <person name="Heuer A."/>
            <person name="Rast P."/>
            <person name="Oberbeckmann S."/>
            <person name="Bunk B."/>
            <person name="Jeske O."/>
            <person name="Meyerdierks A."/>
            <person name="Storesund J.E."/>
            <person name="Kallscheuer N."/>
            <person name="Luecker S."/>
            <person name="Lage O.M."/>
            <person name="Pohl T."/>
            <person name="Merkel B.J."/>
            <person name="Hornburger P."/>
            <person name="Mueller R.-W."/>
            <person name="Bruemmer F."/>
            <person name="Labrenz M."/>
            <person name="Spormann A.M."/>
            <person name="Op den Camp H."/>
            <person name="Overmann J."/>
            <person name="Amann R."/>
            <person name="Jetten M.S.M."/>
            <person name="Mascher T."/>
            <person name="Medema M.H."/>
            <person name="Devos D.P."/>
            <person name="Kaster A.-K."/>
            <person name="Ovreas L."/>
            <person name="Rohde M."/>
            <person name="Galperin M.Y."/>
            <person name="Jogler C."/>
        </authorList>
    </citation>
    <scope>NUCLEOTIDE SEQUENCE [LARGE SCALE GENOMIC DNA]</scope>
    <source>
        <strain evidence="10">Pan97</strain>
    </source>
</reference>
<dbReference type="PANTHER" id="PTHR21299">
    <property type="entry name" value="CYTIDYLATE KINASE/PANTOATE-BETA-ALANINE LIGASE"/>
    <property type="match status" value="1"/>
</dbReference>
<evidence type="ECO:0000256" key="6">
    <source>
        <dbReference type="ARBA" id="ARBA00022840"/>
    </source>
</evidence>
<accession>A0A518CF64</accession>
<dbReference type="InterPro" id="IPR003721">
    <property type="entry name" value="Pantoate_ligase"/>
</dbReference>
<dbReference type="UniPathway" id="UPA00028">
    <property type="reaction ID" value="UER00005"/>
</dbReference>
<evidence type="ECO:0000256" key="8">
    <source>
        <dbReference type="HAMAP-Rule" id="MF_00158"/>
    </source>
</evidence>
<feature type="active site" description="Proton donor" evidence="8">
    <location>
        <position position="41"/>
    </location>
</feature>
<dbReference type="AlphaFoldDB" id="A0A518CF64"/>
<feature type="binding site" evidence="8">
    <location>
        <position position="65"/>
    </location>
    <ligand>
        <name>beta-alanine</name>
        <dbReference type="ChEBI" id="CHEBI:57966"/>
    </ligand>
</feature>
<feature type="binding site" evidence="8">
    <location>
        <position position="180"/>
    </location>
    <ligand>
        <name>ATP</name>
        <dbReference type="ChEBI" id="CHEBI:30616"/>
    </ligand>
</feature>
<organism evidence="9 10">
    <name type="scientific">Bremerella volcania</name>
    <dbReference type="NCBI Taxonomy" id="2527984"/>
    <lineage>
        <taxon>Bacteria</taxon>
        <taxon>Pseudomonadati</taxon>
        <taxon>Planctomycetota</taxon>
        <taxon>Planctomycetia</taxon>
        <taxon>Pirellulales</taxon>
        <taxon>Pirellulaceae</taxon>
        <taxon>Bremerella</taxon>
    </lineage>
</organism>
<feature type="binding site" evidence="8">
    <location>
        <position position="65"/>
    </location>
    <ligand>
        <name>(R)-pantoate</name>
        <dbReference type="ChEBI" id="CHEBI:15980"/>
    </ligand>
</feature>
<comment type="subcellular location">
    <subcellularLocation>
        <location evidence="8">Cytoplasm</location>
    </subcellularLocation>
</comment>
<dbReference type="Gene3D" id="3.30.1300.10">
    <property type="entry name" value="Pantoate-beta-alanine ligase, C-terminal domain"/>
    <property type="match status" value="1"/>
</dbReference>
<dbReference type="EC" id="6.3.2.1" evidence="8"/>
<keyword evidence="8" id="KW-0963">Cytoplasm</keyword>
<evidence type="ECO:0000256" key="3">
    <source>
        <dbReference type="ARBA" id="ARBA00022598"/>
    </source>
</evidence>
<evidence type="ECO:0000313" key="9">
    <source>
        <dbReference type="EMBL" id="QDU77873.1"/>
    </source>
</evidence>
<dbReference type="GO" id="GO:0015940">
    <property type="term" value="P:pantothenate biosynthetic process"/>
    <property type="evidence" value="ECO:0007669"/>
    <property type="project" value="UniProtKB-UniRule"/>
</dbReference>
<dbReference type="PANTHER" id="PTHR21299:SF1">
    <property type="entry name" value="PANTOATE--BETA-ALANINE LIGASE"/>
    <property type="match status" value="1"/>
</dbReference>